<feature type="non-terminal residue" evidence="1">
    <location>
        <position position="1"/>
    </location>
</feature>
<reference evidence="1" key="1">
    <citation type="submission" date="2018-05" db="EMBL/GenBank/DDBJ databases">
        <authorList>
            <person name="Lanie J.A."/>
            <person name="Ng W.-L."/>
            <person name="Kazmierczak K.M."/>
            <person name="Andrzejewski T.M."/>
            <person name="Davidsen T.M."/>
            <person name="Wayne K.J."/>
            <person name="Tettelin H."/>
            <person name="Glass J.I."/>
            <person name="Rusch D."/>
            <person name="Podicherti R."/>
            <person name="Tsui H.-C.T."/>
            <person name="Winkler M.E."/>
        </authorList>
    </citation>
    <scope>NUCLEOTIDE SEQUENCE</scope>
</reference>
<sequence length="65" mass="7410">FKTYMDSRAYANSPWSPPYIVPEVPEGNRWSSTVTFDRPGEYILRGIASDGSMFSYQNVNVTVTR</sequence>
<accession>A0A382P091</accession>
<organism evidence="1">
    <name type="scientific">marine metagenome</name>
    <dbReference type="NCBI Taxonomy" id="408172"/>
    <lineage>
        <taxon>unclassified sequences</taxon>
        <taxon>metagenomes</taxon>
        <taxon>ecological metagenomes</taxon>
    </lineage>
</organism>
<dbReference type="EMBL" id="UINC01103939">
    <property type="protein sequence ID" value="SVC66726.1"/>
    <property type="molecule type" value="Genomic_DNA"/>
</dbReference>
<name>A0A382P091_9ZZZZ</name>
<dbReference type="AlphaFoldDB" id="A0A382P091"/>
<evidence type="ECO:0000313" key="1">
    <source>
        <dbReference type="EMBL" id="SVC66726.1"/>
    </source>
</evidence>
<proteinExistence type="predicted"/>
<gene>
    <name evidence="1" type="ORF">METZ01_LOCUS319580</name>
</gene>
<protein>
    <submittedName>
        <fullName evidence="1">Uncharacterized protein</fullName>
    </submittedName>
</protein>